<accession>M7Z3D6</accession>
<proteinExistence type="predicted"/>
<evidence type="ECO:0000313" key="1">
    <source>
        <dbReference type="EMBL" id="EMS57638.1"/>
    </source>
</evidence>
<reference evidence="1" key="1">
    <citation type="journal article" date="2013" name="Nature">
        <title>Draft genome of the wheat A-genome progenitor Triticum urartu.</title>
        <authorList>
            <person name="Ling H.Q."/>
            <person name="Zhao S."/>
            <person name="Liu D."/>
            <person name="Wang J."/>
            <person name="Sun H."/>
            <person name="Zhang C."/>
            <person name="Fan H."/>
            <person name="Li D."/>
            <person name="Dong L."/>
            <person name="Tao Y."/>
            <person name="Gao C."/>
            <person name="Wu H."/>
            <person name="Li Y."/>
            <person name="Cui Y."/>
            <person name="Guo X."/>
            <person name="Zheng S."/>
            <person name="Wang B."/>
            <person name="Yu K."/>
            <person name="Liang Q."/>
            <person name="Yang W."/>
            <person name="Lou X."/>
            <person name="Chen J."/>
            <person name="Feng M."/>
            <person name="Jian J."/>
            <person name="Zhang X."/>
            <person name="Luo G."/>
            <person name="Jiang Y."/>
            <person name="Liu J."/>
            <person name="Wang Z."/>
            <person name="Sha Y."/>
            <person name="Zhang B."/>
            <person name="Wu H."/>
            <person name="Tang D."/>
            <person name="Shen Q."/>
            <person name="Xue P."/>
            <person name="Zou S."/>
            <person name="Wang X."/>
            <person name="Liu X."/>
            <person name="Wang F."/>
            <person name="Yang Y."/>
            <person name="An X."/>
            <person name="Dong Z."/>
            <person name="Zhang K."/>
            <person name="Zhang X."/>
            <person name="Luo M.C."/>
            <person name="Dvorak J."/>
            <person name="Tong Y."/>
            <person name="Wang J."/>
            <person name="Yang H."/>
            <person name="Li Z."/>
            <person name="Wang D."/>
            <person name="Zhang A."/>
            <person name="Wang J."/>
        </authorList>
    </citation>
    <scope>NUCLEOTIDE SEQUENCE</scope>
</reference>
<dbReference type="AlphaFoldDB" id="M7Z3D6"/>
<sequence length="157" mass="16717">MTGAADGLGFAPLAPKLMTESIYELLAIPRIQRCKRGELGWPSAASMLVMLGRADELRSMELIGRGGGELHRSYCTNYYGDAAPADAGAGVCDWCLSDDPLVKNRRPSAPPAMQHRGPPTGMGCGKVKVTGGGEQEGGRRVAKAAVRRYKLLKDVLC</sequence>
<dbReference type="eggNOG" id="ENOG502S276">
    <property type="taxonomic scope" value="Eukaryota"/>
</dbReference>
<name>M7Z3D6_TRIUA</name>
<organism evidence="1">
    <name type="scientific">Triticum urartu</name>
    <name type="common">Red wild einkorn</name>
    <name type="synonym">Crithodium urartu</name>
    <dbReference type="NCBI Taxonomy" id="4572"/>
    <lineage>
        <taxon>Eukaryota</taxon>
        <taxon>Viridiplantae</taxon>
        <taxon>Streptophyta</taxon>
        <taxon>Embryophyta</taxon>
        <taxon>Tracheophyta</taxon>
        <taxon>Spermatophyta</taxon>
        <taxon>Magnoliopsida</taxon>
        <taxon>Liliopsida</taxon>
        <taxon>Poales</taxon>
        <taxon>Poaceae</taxon>
        <taxon>BOP clade</taxon>
        <taxon>Pooideae</taxon>
        <taxon>Triticodae</taxon>
        <taxon>Triticeae</taxon>
        <taxon>Triticinae</taxon>
        <taxon>Triticum</taxon>
    </lineage>
</organism>
<protein>
    <submittedName>
        <fullName evidence="1">Uncharacterized protein</fullName>
    </submittedName>
</protein>
<dbReference type="EMBL" id="KD142451">
    <property type="protein sequence ID" value="EMS57638.1"/>
    <property type="molecule type" value="Genomic_DNA"/>
</dbReference>
<gene>
    <name evidence="1" type="ORF">TRIUR3_31849</name>
</gene>